<evidence type="ECO:0000256" key="1">
    <source>
        <dbReference type="ARBA" id="ARBA00001947"/>
    </source>
</evidence>
<feature type="domain" description="Helicase ATP-binding" evidence="14">
    <location>
        <begin position="1"/>
        <end position="165"/>
    </location>
</feature>
<comment type="subcellular location">
    <subcellularLocation>
        <location evidence="10">Nucleus</location>
    </subcellularLocation>
</comment>
<dbReference type="GO" id="GO:0003677">
    <property type="term" value="F:DNA binding"/>
    <property type="evidence" value="ECO:0007669"/>
    <property type="project" value="UniProtKB-KW"/>
</dbReference>
<keyword evidence="7" id="KW-0238">DNA-binding</keyword>
<dbReference type="GO" id="GO:0005654">
    <property type="term" value="C:nucleoplasm"/>
    <property type="evidence" value="ECO:0007669"/>
    <property type="project" value="TreeGrafter"/>
</dbReference>
<comment type="cofactor">
    <cofactor evidence="1">
        <name>Zn(2+)</name>
        <dbReference type="ChEBI" id="CHEBI:29105"/>
    </cofactor>
</comment>
<evidence type="ECO:0000259" key="14">
    <source>
        <dbReference type="PROSITE" id="PS51192"/>
    </source>
</evidence>
<keyword evidence="17" id="KW-1185">Reference proteome</keyword>
<evidence type="ECO:0000256" key="5">
    <source>
        <dbReference type="ARBA" id="ARBA00022806"/>
    </source>
</evidence>
<evidence type="ECO:0000313" key="16">
    <source>
        <dbReference type="EMBL" id="KAK2148107.1"/>
    </source>
</evidence>
<feature type="domain" description="HRDC" evidence="13">
    <location>
        <begin position="559"/>
        <end position="639"/>
    </location>
</feature>
<keyword evidence="6 10" id="KW-0067">ATP-binding</keyword>
<dbReference type="SUPFAM" id="SSF47819">
    <property type="entry name" value="HRDC-like"/>
    <property type="match status" value="1"/>
</dbReference>
<dbReference type="InterPro" id="IPR004589">
    <property type="entry name" value="DNA_helicase_ATP-dep_RecQ"/>
</dbReference>
<evidence type="ECO:0000256" key="9">
    <source>
        <dbReference type="ARBA" id="ARBA00034617"/>
    </source>
</evidence>
<feature type="signal peptide" evidence="12">
    <location>
        <begin position="1"/>
        <end position="17"/>
    </location>
</feature>
<dbReference type="InterPro" id="IPR001650">
    <property type="entry name" value="Helicase_C-like"/>
</dbReference>
<dbReference type="GO" id="GO:0043138">
    <property type="term" value="F:3'-5' DNA helicase activity"/>
    <property type="evidence" value="ECO:0007669"/>
    <property type="project" value="UniProtKB-EC"/>
</dbReference>
<dbReference type="InterPro" id="IPR014001">
    <property type="entry name" value="Helicase_ATP-bd"/>
</dbReference>
<dbReference type="PROSITE" id="PS51257">
    <property type="entry name" value="PROKAR_LIPOPROTEIN"/>
    <property type="match status" value="1"/>
</dbReference>
<dbReference type="Gene3D" id="1.10.10.10">
    <property type="entry name" value="Winged helix-like DNA-binding domain superfamily/Winged helix DNA-binding domain"/>
    <property type="match status" value="1"/>
</dbReference>
<keyword evidence="12" id="KW-0732">Signal</keyword>
<proteinExistence type="inferred from homology"/>
<organism evidence="16 17">
    <name type="scientific">Paralvinella palmiformis</name>
    <dbReference type="NCBI Taxonomy" id="53620"/>
    <lineage>
        <taxon>Eukaryota</taxon>
        <taxon>Metazoa</taxon>
        <taxon>Spiralia</taxon>
        <taxon>Lophotrochozoa</taxon>
        <taxon>Annelida</taxon>
        <taxon>Polychaeta</taxon>
        <taxon>Sedentaria</taxon>
        <taxon>Canalipalpata</taxon>
        <taxon>Terebellida</taxon>
        <taxon>Terebelliformia</taxon>
        <taxon>Alvinellidae</taxon>
        <taxon>Paralvinella</taxon>
    </lineage>
</organism>
<dbReference type="EMBL" id="JAODUP010000515">
    <property type="protein sequence ID" value="KAK2148107.1"/>
    <property type="molecule type" value="Genomic_DNA"/>
</dbReference>
<evidence type="ECO:0000256" key="12">
    <source>
        <dbReference type="SAM" id="SignalP"/>
    </source>
</evidence>
<dbReference type="Pfam" id="PF00270">
    <property type="entry name" value="DEAD"/>
    <property type="match status" value="1"/>
</dbReference>
<evidence type="ECO:0000259" key="15">
    <source>
        <dbReference type="PROSITE" id="PS51194"/>
    </source>
</evidence>
<dbReference type="Pfam" id="PF14493">
    <property type="entry name" value="HTH_40"/>
    <property type="match status" value="1"/>
</dbReference>
<evidence type="ECO:0000256" key="3">
    <source>
        <dbReference type="ARBA" id="ARBA00022741"/>
    </source>
</evidence>
<dbReference type="GO" id="GO:0005694">
    <property type="term" value="C:chromosome"/>
    <property type="evidence" value="ECO:0007669"/>
    <property type="project" value="TreeGrafter"/>
</dbReference>
<dbReference type="PROSITE" id="PS51192">
    <property type="entry name" value="HELICASE_ATP_BIND_1"/>
    <property type="match status" value="1"/>
</dbReference>
<evidence type="ECO:0000256" key="8">
    <source>
        <dbReference type="ARBA" id="ARBA00023235"/>
    </source>
</evidence>
<sequence length="877" mass="99540">MRREITLLLWLQVMVKGLTYQFPSVFTGCTSIVVSPLISLMEDQVTAMSTVNVQACFLGSSQKDMANVRKDILKGYYRLVYMTPEFVEVGADLLQQMDKKIGIDLIAIDEAHCVSQWGHDFRSAYRSLGSVRRILPKVPLMALTATATPEVRRDIIRSLNLRSPAVTCTNFDRPNLYLSVSIKSGDIITDLKKEMLEQNRRNSTYTFHGSTIIYCPTKKATENVHNAVKVLGVKSAMYHAGLSMSARKTAHRDFINDDVQVVVATVAFGMGIDKPDVRQVIHYGVPKDIESYYQEIGRAGRDGENSKCHIFYNSGDFVTSRYFLQDIKNAKFLEHKKNMLKKMESYCTTTKCRRRAILSHFENRDVIDIGETEYCCDNCTARVKRKEDGKAALGEQNFGKEAKDMLEAIEITGSRFGLGVPVLFMTGSVSQKLPVFYQNHRQHGKAKYRNAKWWKSFGRQLINEGYLEERPISGNFGSTIELSSKGRDWLDSVSDKKEPSLILLPNIELQSHEAAKSTVIPRFERMVLPVVPLNKWHSTKEVVTSGAKMQQQVLDPEEKKRQMELYRKMIVLRNDISHQLDIQPNLIFSNKCLLDMARHRPTTFENLAALEDVAEERARRHGNQFITAIKQFCEDSNWPMDVMPQDVNVEIKLNRQHELALAGLPETYRQTYMLFEQQKISLKDVAFQRSLKISTLISHLARCITVGLPVDIERAGVSQQIVHLITDVIRKPPINSDISRLSPIKEQLPEHVDFNHIKIVIAILQYQFGVRGDCLENNDNSMLRSQSSVTKPQASAVAASSRTVTRSLPSSFKSSNVRHLDVYNKEISSQNMSLSSCPETRNVAAASSQEGKRKLPSWMSDSKQEKCKKMKKNSLFA</sequence>
<dbReference type="Pfam" id="PF16124">
    <property type="entry name" value="RecQ_Zn_bind"/>
    <property type="match status" value="1"/>
</dbReference>
<feature type="domain" description="Helicase C-terminal" evidence="15">
    <location>
        <begin position="190"/>
        <end position="344"/>
    </location>
</feature>
<comment type="catalytic activity">
    <reaction evidence="10">
        <text>ATP + H2O = ADP + phosphate + H(+)</text>
        <dbReference type="Rhea" id="RHEA:13065"/>
        <dbReference type="ChEBI" id="CHEBI:15377"/>
        <dbReference type="ChEBI" id="CHEBI:15378"/>
        <dbReference type="ChEBI" id="CHEBI:30616"/>
        <dbReference type="ChEBI" id="CHEBI:43474"/>
        <dbReference type="ChEBI" id="CHEBI:456216"/>
    </reaction>
</comment>
<evidence type="ECO:0000256" key="4">
    <source>
        <dbReference type="ARBA" id="ARBA00022801"/>
    </source>
</evidence>
<evidence type="ECO:0000313" key="17">
    <source>
        <dbReference type="Proteomes" id="UP001208570"/>
    </source>
</evidence>
<dbReference type="InterPro" id="IPR018982">
    <property type="entry name" value="RQC_domain"/>
</dbReference>
<dbReference type="SMART" id="SM00956">
    <property type="entry name" value="RQC"/>
    <property type="match status" value="1"/>
</dbReference>
<dbReference type="Proteomes" id="UP001208570">
    <property type="component" value="Unassembled WGS sequence"/>
</dbReference>
<dbReference type="NCBIfam" id="TIGR00614">
    <property type="entry name" value="recQ_fam"/>
    <property type="match status" value="1"/>
</dbReference>
<dbReference type="Pfam" id="PF09382">
    <property type="entry name" value="RQC"/>
    <property type="match status" value="1"/>
</dbReference>
<accession>A0AAD9J7K2</accession>
<keyword evidence="5 10" id="KW-0347">Helicase</keyword>
<dbReference type="AlphaFoldDB" id="A0AAD9J7K2"/>
<dbReference type="CDD" id="cd18794">
    <property type="entry name" value="SF2_C_RecQ"/>
    <property type="match status" value="1"/>
</dbReference>
<evidence type="ECO:0000256" key="7">
    <source>
        <dbReference type="ARBA" id="ARBA00023125"/>
    </source>
</evidence>
<dbReference type="GO" id="GO:0006260">
    <property type="term" value="P:DNA replication"/>
    <property type="evidence" value="ECO:0007669"/>
    <property type="project" value="InterPro"/>
</dbReference>
<dbReference type="InterPro" id="IPR036388">
    <property type="entry name" value="WH-like_DNA-bd_sf"/>
</dbReference>
<comment type="caution">
    <text evidence="16">The sequence shown here is derived from an EMBL/GenBank/DDBJ whole genome shotgun (WGS) entry which is preliminary data.</text>
</comment>
<dbReference type="SMART" id="SM00487">
    <property type="entry name" value="DEXDc"/>
    <property type="match status" value="1"/>
</dbReference>
<dbReference type="GO" id="GO:0000723">
    <property type="term" value="P:telomere maintenance"/>
    <property type="evidence" value="ECO:0007669"/>
    <property type="project" value="TreeGrafter"/>
</dbReference>
<dbReference type="PANTHER" id="PTHR13710">
    <property type="entry name" value="DNA HELICASE RECQ FAMILY MEMBER"/>
    <property type="match status" value="1"/>
</dbReference>
<feature type="compositionally biased region" description="Polar residues" evidence="11">
    <location>
        <begin position="831"/>
        <end position="849"/>
    </location>
</feature>
<dbReference type="EC" id="5.6.2.4" evidence="10"/>
<gene>
    <name evidence="16" type="ORF">LSH36_515g01056</name>
</gene>
<dbReference type="InterPro" id="IPR011545">
    <property type="entry name" value="DEAD/DEAH_box_helicase_dom"/>
</dbReference>
<comment type="similarity">
    <text evidence="2 10">Belongs to the helicase family. RecQ subfamily.</text>
</comment>
<dbReference type="InterPro" id="IPR044876">
    <property type="entry name" value="HRDC_dom_sf"/>
</dbReference>
<dbReference type="GO" id="GO:0005737">
    <property type="term" value="C:cytoplasm"/>
    <property type="evidence" value="ECO:0007669"/>
    <property type="project" value="TreeGrafter"/>
</dbReference>
<evidence type="ECO:0000256" key="2">
    <source>
        <dbReference type="ARBA" id="ARBA00005446"/>
    </source>
</evidence>
<evidence type="ECO:0000256" key="6">
    <source>
        <dbReference type="ARBA" id="ARBA00022840"/>
    </source>
</evidence>
<feature type="region of interest" description="Disordered" evidence="11">
    <location>
        <begin position="831"/>
        <end position="877"/>
    </location>
</feature>
<evidence type="ECO:0000256" key="10">
    <source>
        <dbReference type="RuleBase" id="RU364117"/>
    </source>
</evidence>
<dbReference type="PROSITE" id="PS50967">
    <property type="entry name" value="HRDC"/>
    <property type="match status" value="1"/>
</dbReference>
<dbReference type="FunFam" id="3.40.50.300:FF:001456">
    <property type="entry name" value="ATP-dependent DNA helicase"/>
    <property type="match status" value="1"/>
</dbReference>
<dbReference type="InterPro" id="IPR027417">
    <property type="entry name" value="P-loop_NTPase"/>
</dbReference>
<feature type="compositionally biased region" description="Basic residues" evidence="11">
    <location>
        <begin position="868"/>
        <end position="877"/>
    </location>
</feature>
<dbReference type="InterPro" id="IPR032284">
    <property type="entry name" value="RecQ_Zn-bd"/>
</dbReference>
<dbReference type="InterPro" id="IPR002121">
    <property type="entry name" value="HRDC_dom"/>
</dbReference>
<dbReference type="SUPFAM" id="SSF52540">
    <property type="entry name" value="P-loop containing nucleoside triphosphate hydrolases"/>
    <property type="match status" value="1"/>
</dbReference>
<dbReference type="SMART" id="SM00341">
    <property type="entry name" value="HRDC"/>
    <property type="match status" value="1"/>
</dbReference>
<dbReference type="GO" id="GO:0000724">
    <property type="term" value="P:double-strand break repair via homologous recombination"/>
    <property type="evidence" value="ECO:0007669"/>
    <property type="project" value="TreeGrafter"/>
</dbReference>
<dbReference type="PROSITE" id="PS51194">
    <property type="entry name" value="HELICASE_CTER"/>
    <property type="match status" value="1"/>
</dbReference>
<dbReference type="SMART" id="SM00490">
    <property type="entry name" value="HELICc"/>
    <property type="match status" value="1"/>
</dbReference>
<dbReference type="PANTHER" id="PTHR13710:SF120">
    <property type="entry name" value="BIFUNCTIONAL 3'-5' EXONUCLEASE_ATP-DEPENDENT HELICASE WRN"/>
    <property type="match status" value="1"/>
</dbReference>
<name>A0AAD9J7K2_9ANNE</name>
<dbReference type="GO" id="GO:0005524">
    <property type="term" value="F:ATP binding"/>
    <property type="evidence" value="ECO:0007669"/>
    <property type="project" value="UniProtKB-KW"/>
</dbReference>
<keyword evidence="3 10" id="KW-0547">Nucleotide-binding</keyword>
<dbReference type="InterPro" id="IPR029491">
    <property type="entry name" value="Helicase_HTH"/>
</dbReference>
<reference evidence="16" key="1">
    <citation type="journal article" date="2023" name="Mol. Biol. Evol.">
        <title>Third-Generation Sequencing Reveals the Adaptive Role of the Epigenome in Three Deep-Sea Polychaetes.</title>
        <authorList>
            <person name="Perez M."/>
            <person name="Aroh O."/>
            <person name="Sun Y."/>
            <person name="Lan Y."/>
            <person name="Juniper S.K."/>
            <person name="Young C.R."/>
            <person name="Angers B."/>
            <person name="Qian P.Y."/>
        </authorList>
    </citation>
    <scope>NUCLEOTIDE SEQUENCE</scope>
    <source>
        <strain evidence="16">P08H-3</strain>
    </source>
</reference>
<keyword evidence="10" id="KW-0539">Nucleus</keyword>
<dbReference type="GO" id="GO:0009378">
    <property type="term" value="F:four-way junction helicase activity"/>
    <property type="evidence" value="ECO:0007669"/>
    <property type="project" value="TreeGrafter"/>
</dbReference>
<dbReference type="InterPro" id="IPR036390">
    <property type="entry name" value="WH_DNA-bd_sf"/>
</dbReference>
<comment type="catalytic activity">
    <reaction evidence="9 10">
        <text>Couples ATP hydrolysis with the unwinding of duplex DNA by translocating in the 3'-5' direction.</text>
        <dbReference type="EC" id="5.6.2.4"/>
    </reaction>
</comment>
<dbReference type="Gene3D" id="1.10.150.80">
    <property type="entry name" value="HRDC domain"/>
    <property type="match status" value="1"/>
</dbReference>
<dbReference type="SUPFAM" id="SSF46785">
    <property type="entry name" value="Winged helix' DNA-binding domain"/>
    <property type="match status" value="1"/>
</dbReference>
<dbReference type="Pfam" id="PF00271">
    <property type="entry name" value="Helicase_C"/>
    <property type="match status" value="1"/>
</dbReference>
<dbReference type="Gene3D" id="3.40.50.300">
    <property type="entry name" value="P-loop containing nucleotide triphosphate hydrolases"/>
    <property type="match status" value="2"/>
</dbReference>
<keyword evidence="4 10" id="KW-0378">Hydrolase</keyword>
<feature type="chain" id="PRO_5042031639" description="ATP-dependent DNA helicase" evidence="12">
    <location>
        <begin position="18"/>
        <end position="877"/>
    </location>
</feature>
<dbReference type="GO" id="GO:0016787">
    <property type="term" value="F:hydrolase activity"/>
    <property type="evidence" value="ECO:0007669"/>
    <property type="project" value="UniProtKB-KW"/>
</dbReference>
<keyword evidence="8" id="KW-0413">Isomerase</keyword>
<evidence type="ECO:0000259" key="13">
    <source>
        <dbReference type="PROSITE" id="PS50967"/>
    </source>
</evidence>
<evidence type="ECO:0000256" key="11">
    <source>
        <dbReference type="SAM" id="MobiDB-lite"/>
    </source>
</evidence>
<dbReference type="InterPro" id="IPR010997">
    <property type="entry name" value="HRDC-like_sf"/>
</dbReference>
<dbReference type="Pfam" id="PF00570">
    <property type="entry name" value="HRDC"/>
    <property type="match status" value="1"/>
</dbReference>
<protein>
    <recommendedName>
        <fullName evidence="10">ATP-dependent DNA helicase</fullName>
        <ecNumber evidence="10">5.6.2.4</ecNumber>
    </recommendedName>
</protein>